<dbReference type="WBParaSite" id="PSU_v2.g18874.t1">
    <property type="protein sequence ID" value="PSU_v2.g18874.t1"/>
    <property type="gene ID" value="PSU_v2.g18874"/>
</dbReference>
<evidence type="ECO:0000256" key="2">
    <source>
        <dbReference type="ARBA" id="ARBA00022448"/>
    </source>
</evidence>
<feature type="transmembrane region" description="Helical" evidence="6">
    <location>
        <begin position="12"/>
        <end position="33"/>
    </location>
</feature>
<evidence type="ECO:0000259" key="7">
    <source>
        <dbReference type="Pfam" id="PF01061"/>
    </source>
</evidence>
<dbReference type="GO" id="GO:0016020">
    <property type="term" value="C:membrane"/>
    <property type="evidence" value="ECO:0007669"/>
    <property type="project" value="UniProtKB-SubCell"/>
</dbReference>
<dbReference type="AlphaFoldDB" id="A0A914YHD0"/>
<proteinExistence type="predicted"/>
<evidence type="ECO:0000256" key="3">
    <source>
        <dbReference type="ARBA" id="ARBA00022692"/>
    </source>
</evidence>
<feature type="domain" description="ABC-2 type transporter transmembrane" evidence="7">
    <location>
        <begin position="1"/>
        <end position="61"/>
    </location>
</feature>
<dbReference type="Pfam" id="PF01061">
    <property type="entry name" value="ABC2_membrane"/>
    <property type="match status" value="1"/>
</dbReference>
<protein>
    <submittedName>
        <fullName evidence="9">ABC-2 type transporter transmembrane domain-containing protein</fullName>
    </submittedName>
</protein>
<dbReference type="PANTHER" id="PTHR19241">
    <property type="entry name" value="ATP-BINDING CASSETTE TRANSPORTER"/>
    <property type="match status" value="1"/>
</dbReference>
<evidence type="ECO:0000256" key="4">
    <source>
        <dbReference type="ARBA" id="ARBA00022989"/>
    </source>
</evidence>
<evidence type="ECO:0000256" key="6">
    <source>
        <dbReference type="SAM" id="Phobius"/>
    </source>
</evidence>
<evidence type="ECO:0000313" key="8">
    <source>
        <dbReference type="Proteomes" id="UP000887577"/>
    </source>
</evidence>
<accession>A0A914YHD0</accession>
<dbReference type="Proteomes" id="UP000887577">
    <property type="component" value="Unplaced"/>
</dbReference>
<evidence type="ECO:0000313" key="9">
    <source>
        <dbReference type="WBParaSite" id="PSU_v2.g18874.t1"/>
    </source>
</evidence>
<keyword evidence="5 6" id="KW-0472">Membrane</keyword>
<keyword evidence="2" id="KW-0813">Transport</keyword>
<reference evidence="9" key="1">
    <citation type="submission" date="2022-11" db="UniProtKB">
        <authorList>
            <consortium name="WormBaseParasite"/>
        </authorList>
    </citation>
    <scope>IDENTIFICATION</scope>
</reference>
<organism evidence="8 9">
    <name type="scientific">Panagrolaimus superbus</name>
    <dbReference type="NCBI Taxonomy" id="310955"/>
    <lineage>
        <taxon>Eukaryota</taxon>
        <taxon>Metazoa</taxon>
        <taxon>Ecdysozoa</taxon>
        <taxon>Nematoda</taxon>
        <taxon>Chromadorea</taxon>
        <taxon>Rhabditida</taxon>
        <taxon>Tylenchina</taxon>
        <taxon>Panagrolaimomorpha</taxon>
        <taxon>Panagrolaimoidea</taxon>
        <taxon>Panagrolaimidae</taxon>
        <taxon>Panagrolaimus</taxon>
    </lineage>
</organism>
<keyword evidence="4 6" id="KW-1133">Transmembrane helix</keyword>
<keyword evidence="3 6" id="KW-0812">Transmembrane</keyword>
<evidence type="ECO:0000256" key="1">
    <source>
        <dbReference type="ARBA" id="ARBA00004141"/>
    </source>
</evidence>
<dbReference type="GO" id="GO:0140359">
    <property type="term" value="F:ABC-type transporter activity"/>
    <property type="evidence" value="ECO:0007669"/>
    <property type="project" value="InterPro"/>
</dbReference>
<evidence type="ECO:0000256" key="5">
    <source>
        <dbReference type="ARBA" id="ARBA00023136"/>
    </source>
</evidence>
<comment type="subcellular location">
    <subcellularLocation>
        <location evidence="1">Membrane</location>
        <topology evidence="1">Multi-pass membrane protein</topology>
    </subcellularLocation>
</comment>
<feature type="transmembrane region" description="Helical" evidence="6">
    <location>
        <begin position="98"/>
        <end position="122"/>
    </location>
</feature>
<sequence>MMACIFGTVGIAINVMPVLVIPLMAFAGFYININTLPVYFLPLRYISYFAYGFEALAVNEWSRIDEIGGCSKLPKNSSLCLSTGHEVLESLGFKESNLWPNIIILFSMILIFRIIAFIALWIRVETKK</sequence>
<keyword evidence="8" id="KW-1185">Reference proteome</keyword>
<name>A0A914YHD0_9BILA</name>
<dbReference type="InterPro" id="IPR013525">
    <property type="entry name" value="ABC2_TM"/>
</dbReference>